<dbReference type="GO" id="GO:0031932">
    <property type="term" value="C:TORC2 complex"/>
    <property type="evidence" value="ECO:0007669"/>
    <property type="project" value="TreeGrafter"/>
</dbReference>
<dbReference type="Proteomes" id="UP000070444">
    <property type="component" value="Unassembled WGS sequence"/>
</dbReference>
<sequence length="122" mass="13829">WHAWAIANFEVVNYYRHSDTKVYQHVLSNYVVPAVHGFFQSISLSSGNSLQDTLRLLTLWFEYGSYSNVNSAIAEGFSSVSIDNWLQVIPQIIARINAPSSNVRKLIHQLLTEIGKEHPQAL</sequence>
<name>A0A137P0Y2_CONC2</name>
<evidence type="ECO:0000313" key="3">
    <source>
        <dbReference type="Proteomes" id="UP000070444"/>
    </source>
</evidence>
<accession>A0A137P0Y2</accession>
<evidence type="ECO:0000313" key="2">
    <source>
        <dbReference type="EMBL" id="KXN68608.1"/>
    </source>
</evidence>
<dbReference type="GO" id="GO:0004674">
    <property type="term" value="F:protein serine/threonine kinase activity"/>
    <property type="evidence" value="ECO:0007669"/>
    <property type="project" value="TreeGrafter"/>
</dbReference>
<feature type="non-terminal residue" evidence="2">
    <location>
        <position position="1"/>
    </location>
</feature>
<evidence type="ECO:0000259" key="1">
    <source>
        <dbReference type="PROSITE" id="PS51189"/>
    </source>
</evidence>
<dbReference type="InterPro" id="IPR003151">
    <property type="entry name" value="PIK-rel_kinase_FAT"/>
</dbReference>
<dbReference type="InterPro" id="IPR014009">
    <property type="entry name" value="PIK_FAT"/>
</dbReference>
<dbReference type="PROSITE" id="PS51189">
    <property type="entry name" value="FAT"/>
    <property type="match status" value="1"/>
</dbReference>
<dbReference type="GO" id="GO:0005634">
    <property type="term" value="C:nucleus"/>
    <property type="evidence" value="ECO:0007669"/>
    <property type="project" value="TreeGrafter"/>
</dbReference>
<dbReference type="GO" id="GO:0038202">
    <property type="term" value="P:TORC1 signaling"/>
    <property type="evidence" value="ECO:0007669"/>
    <property type="project" value="TreeGrafter"/>
</dbReference>
<protein>
    <recommendedName>
        <fullName evidence="1">FAT domain-containing protein</fullName>
    </recommendedName>
</protein>
<dbReference type="OrthoDB" id="381190at2759"/>
<dbReference type="PANTHER" id="PTHR11139">
    <property type="entry name" value="ATAXIA TELANGIECTASIA MUTATED ATM -RELATED"/>
    <property type="match status" value="1"/>
</dbReference>
<dbReference type="GO" id="GO:0031931">
    <property type="term" value="C:TORC1 complex"/>
    <property type="evidence" value="ECO:0007669"/>
    <property type="project" value="TreeGrafter"/>
</dbReference>
<feature type="domain" description="FAT" evidence="1">
    <location>
        <begin position="1"/>
        <end position="122"/>
    </location>
</feature>
<keyword evidence="3" id="KW-1185">Reference proteome</keyword>
<organism evidence="2 3">
    <name type="scientific">Conidiobolus coronatus (strain ATCC 28846 / CBS 209.66 / NRRL 28638)</name>
    <name type="common">Delacroixia coronata</name>
    <dbReference type="NCBI Taxonomy" id="796925"/>
    <lineage>
        <taxon>Eukaryota</taxon>
        <taxon>Fungi</taxon>
        <taxon>Fungi incertae sedis</taxon>
        <taxon>Zoopagomycota</taxon>
        <taxon>Entomophthoromycotina</taxon>
        <taxon>Entomophthoromycetes</taxon>
        <taxon>Entomophthorales</taxon>
        <taxon>Ancylistaceae</taxon>
        <taxon>Conidiobolus</taxon>
    </lineage>
</organism>
<dbReference type="Pfam" id="PF02259">
    <property type="entry name" value="FAT"/>
    <property type="match status" value="1"/>
</dbReference>
<reference evidence="2 3" key="1">
    <citation type="journal article" date="2015" name="Genome Biol. Evol.">
        <title>Phylogenomic analyses indicate that early fungi evolved digesting cell walls of algal ancestors of land plants.</title>
        <authorList>
            <person name="Chang Y."/>
            <person name="Wang S."/>
            <person name="Sekimoto S."/>
            <person name="Aerts A.L."/>
            <person name="Choi C."/>
            <person name="Clum A."/>
            <person name="LaButti K.M."/>
            <person name="Lindquist E.A."/>
            <person name="Yee Ngan C."/>
            <person name="Ohm R.A."/>
            <person name="Salamov A.A."/>
            <person name="Grigoriev I.V."/>
            <person name="Spatafora J.W."/>
            <person name="Berbee M.L."/>
        </authorList>
    </citation>
    <scope>NUCLEOTIDE SEQUENCE [LARGE SCALE GENOMIC DNA]</scope>
    <source>
        <strain evidence="2 3">NRRL 28638</strain>
    </source>
</reference>
<dbReference type="STRING" id="796925.A0A137P0Y2"/>
<dbReference type="GO" id="GO:0005737">
    <property type="term" value="C:cytoplasm"/>
    <property type="evidence" value="ECO:0007669"/>
    <property type="project" value="TreeGrafter"/>
</dbReference>
<dbReference type="InterPro" id="IPR050517">
    <property type="entry name" value="DDR_Repair_Kinase"/>
</dbReference>
<dbReference type="EMBL" id="KQ964568">
    <property type="protein sequence ID" value="KXN68608.1"/>
    <property type="molecule type" value="Genomic_DNA"/>
</dbReference>
<proteinExistence type="predicted"/>
<dbReference type="PANTHER" id="PTHR11139:SF9">
    <property type="entry name" value="SERINE_THREONINE-PROTEIN KINASE MTOR"/>
    <property type="match status" value="1"/>
</dbReference>
<dbReference type="AlphaFoldDB" id="A0A137P0Y2"/>
<feature type="non-terminal residue" evidence="2">
    <location>
        <position position="122"/>
    </location>
</feature>
<dbReference type="GO" id="GO:0016242">
    <property type="term" value="P:negative regulation of macroautophagy"/>
    <property type="evidence" value="ECO:0007669"/>
    <property type="project" value="TreeGrafter"/>
</dbReference>
<gene>
    <name evidence="2" type="ORF">CONCODRAFT_9086</name>
</gene>